<proteinExistence type="predicted"/>
<keyword evidence="2" id="KW-1185">Reference proteome</keyword>
<gene>
    <name evidence="1" type="ORF">H1P_130014</name>
</gene>
<name>A0A563VKM2_9CYAN</name>
<dbReference type="AlphaFoldDB" id="A0A563VKM2"/>
<sequence>MSKPIFELVDNLPTKNITTMMLSSLDFVVPGGWQNIVGFENMIRHVTGESDEEMIQQIGDRAIWLYNDKSQGYQKALWLYQTVDRADSALGAAALANKVGDKIPLVGGFLSRVTPNPDKAQSIDLCIKLVVELVAFCQINGIPGDSIGDFVAALGDYGGESLMRMAALVCVDGLIPLGPDFILKAQSTLGKMSHKDLEANPTFKGVKELIPGQDSRNQLDFIGNSFDSVKGWMSNFVAQRNLTPEEVFTKLQGFLEFSENKLDYVAAFLDLTTNYYEHTGTQTLAARLIERASAEI</sequence>
<accession>A0A563VKM2</accession>
<dbReference type="OrthoDB" id="261494at2"/>
<reference evidence="1 2" key="1">
    <citation type="submission" date="2019-01" db="EMBL/GenBank/DDBJ databases">
        <authorList>
            <person name="Brito A."/>
        </authorList>
    </citation>
    <scope>NUCLEOTIDE SEQUENCE [LARGE SCALE GENOMIC DNA]</scope>
    <source>
        <strain evidence="1">1</strain>
    </source>
</reference>
<dbReference type="EMBL" id="CAACVJ010000035">
    <property type="protein sequence ID" value="VEP11994.1"/>
    <property type="molecule type" value="Genomic_DNA"/>
</dbReference>
<evidence type="ECO:0000313" key="2">
    <source>
        <dbReference type="Proteomes" id="UP000320055"/>
    </source>
</evidence>
<protein>
    <submittedName>
        <fullName evidence="1">Uncharacterized protein</fullName>
    </submittedName>
</protein>
<dbReference type="RefSeq" id="WP_144863911.1">
    <property type="nucleotide sequence ID" value="NZ_LR213775.1"/>
</dbReference>
<evidence type="ECO:0000313" key="1">
    <source>
        <dbReference type="EMBL" id="VEP11994.1"/>
    </source>
</evidence>
<dbReference type="Proteomes" id="UP000320055">
    <property type="component" value="Unassembled WGS sequence"/>
</dbReference>
<organism evidence="1 2">
    <name type="scientific">Hyella patelloides LEGE 07179</name>
    <dbReference type="NCBI Taxonomy" id="945734"/>
    <lineage>
        <taxon>Bacteria</taxon>
        <taxon>Bacillati</taxon>
        <taxon>Cyanobacteriota</taxon>
        <taxon>Cyanophyceae</taxon>
        <taxon>Pleurocapsales</taxon>
        <taxon>Hyellaceae</taxon>
        <taxon>Hyella</taxon>
    </lineage>
</organism>